<reference evidence="1 2" key="1">
    <citation type="journal article" date="2023" name="Sci. Data">
        <title>Genome assembly of the Korean intertidal mud-creeper Batillaria attramentaria.</title>
        <authorList>
            <person name="Patra A.K."/>
            <person name="Ho P.T."/>
            <person name="Jun S."/>
            <person name="Lee S.J."/>
            <person name="Kim Y."/>
            <person name="Won Y.J."/>
        </authorList>
    </citation>
    <scope>NUCLEOTIDE SEQUENCE [LARGE SCALE GENOMIC DNA]</scope>
    <source>
        <strain evidence="1">Wonlab-2016</strain>
    </source>
</reference>
<evidence type="ECO:0000313" key="1">
    <source>
        <dbReference type="EMBL" id="KAK7507338.1"/>
    </source>
</evidence>
<evidence type="ECO:0008006" key="3">
    <source>
        <dbReference type="Google" id="ProtNLM"/>
    </source>
</evidence>
<sequence length="114" mass="13384">MALQVPSLAWCTCILPFHVQYLHNCGRSGNGRKRERKTRALSVYTDDCRRLRPQGERERCWRYLKYTHRNITNTAVGAYLTLHITWLLCFRRSKISDQQDLHTNCPLAHTVPPC</sequence>
<protein>
    <recommendedName>
        <fullName evidence="3">Secreted protein</fullName>
    </recommendedName>
</protein>
<dbReference type="EMBL" id="JACVVK020000004">
    <property type="protein sequence ID" value="KAK7507338.1"/>
    <property type="molecule type" value="Genomic_DNA"/>
</dbReference>
<dbReference type="Proteomes" id="UP001519460">
    <property type="component" value="Unassembled WGS sequence"/>
</dbReference>
<name>A0ABD0M6F1_9CAEN</name>
<proteinExistence type="predicted"/>
<dbReference type="AlphaFoldDB" id="A0ABD0M6F1"/>
<evidence type="ECO:0000313" key="2">
    <source>
        <dbReference type="Proteomes" id="UP001519460"/>
    </source>
</evidence>
<comment type="caution">
    <text evidence="1">The sequence shown here is derived from an EMBL/GenBank/DDBJ whole genome shotgun (WGS) entry which is preliminary data.</text>
</comment>
<organism evidence="1 2">
    <name type="scientific">Batillaria attramentaria</name>
    <dbReference type="NCBI Taxonomy" id="370345"/>
    <lineage>
        <taxon>Eukaryota</taxon>
        <taxon>Metazoa</taxon>
        <taxon>Spiralia</taxon>
        <taxon>Lophotrochozoa</taxon>
        <taxon>Mollusca</taxon>
        <taxon>Gastropoda</taxon>
        <taxon>Caenogastropoda</taxon>
        <taxon>Sorbeoconcha</taxon>
        <taxon>Cerithioidea</taxon>
        <taxon>Batillariidae</taxon>
        <taxon>Batillaria</taxon>
    </lineage>
</organism>
<keyword evidence="2" id="KW-1185">Reference proteome</keyword>
<gene>
    <name evidence="1" type="ORF">BaRGS_00001273</name>
</gene>
<accession>A0ABD0M6F1</accession>